<evidence type="ECO:0000313" key="1">
    <source>
        <dbReference type="Ensembl" id="ENSNMLP00000031790.1"/>
    </source>
</evidence>
<reference evidence="1" key="2">
    <citation type="submission" date="2025-09" db="UniProtKB">
        <authorList>
            <consortium name="Ensembl"/>
        </authorList>
    </citation>
    <scope>IDENTIFICATION</scope>
</reference>
<keyword evidence="2" id="KW-1185">Reference proteome</keyword>
<dbReference type="Proteomes" id="UP000694523">
    <property type="component" value="Unplaced"/>
</dbReference>
<dbReference type="AlphaFoldDB" id="A0A8C6WTZ6"/>
<organism evidence="1 2">
    <name type="scientific">Neogobius melanostomus</name>
    <name type="common">round goby</name>
    <dbReference type="NCBI Taxonomy" id="47308"/>
    <lineage>
        <taxon>Eukaryota</taxon>
        <taxon>Metazoa</taxon>
        <taxon>Chordata</taxon>
        <taxon>Craniata</taxon>
        <taxon>Vertebrata</taxon>
        <taxon>Euteleostomi</taxon>
        <taxon>Actinopterygii</taxon>
        <taxon>Neopterygii</taxon>
        <taxon>Teleostei</taxon>
        <taxon>Neoteleostei</taxon>
        <taxon>Acanthomorphata</taxon>
        <taxon>Gobiaria</taxon>
        <taxon>Gobiiformes</taxon>
        <taxon>Gobioidei</taxon>
        <taxon>Gobiidae</taxon>
        <taxon>Benthophilinae</taxon>
        <taxon>Neogobiini</taxon>
        <taxon>Neogobius</taxon>
    </lineage>
</organism>
<dbReference type="Ensembl" id="ENSNMLT00000035425.1">
    <property type="protein sequence ID" value="ENSNMLP00000031790.1"/>
    <property type="gene ID" value="ENSNMLG00000019937.1"/>
</dbReference>
<dbReference type="SUPFAM" id="SSF47576">
    <property type="entry name" value="Calponin-homology domain, CH-domain"/>
    <property type="match status" value="1"/>
</dbReference>
<protein>
    <submittedName>
        <fullName evidence="1">Uncharacterized protein</fullName>
    </submittedName>
</protein>
<dbReference type="InterPro" id="IPR036872">
    <property type="entry name" value="CH_dom_sf"/>
</dbReference>
<reference evidence="1" key="1">
    <citation type="submission" date="2025-08" db="UniProtKB">
        <authorList>
            <consortium name="Ensembl"/>
        </authorList>
    </citation>
    <scope>IDENTIFICATION</scope>
</reference>
<name>A0A8C6WTZ6_9GOBI</name>
<proteinExistence type="predicted"/>
<evidence type="ECO:0000313" key="2">
    <source>
        <dbReference type="Proteomes" id="UP000694523"/>
    </source>
</evidence>
<accession>A0A8C6WTZ6</accession>
<sequence length="71" mass="8359">QAAIECPWFYNESVQAFKDENQIIQFVQKTMWLQKFCDLFQDIQDGRILMMLLEELTGCKLEGVLLCPDLK</sequence>